<dbReference type="AlphaFoldDB" id="A0A8X7Q5J5"/>
<comment type="caution">
    <text evidence="1">The sequence shown here is derived from an EMBL/GenBank/DDBJ whole genome shotgun (WGS) entry which is preliminary data.</text>
</comment>
<evidence type="ECO:0000313" key="2">
    <source>
        <dbReference type="Proteomes" id="UP000886595"/>
    </source>
</evidence>
<dbReference type="Proteomes" id="UP000886595">
    <property type="component" value="Unassembled WGS sequence"/>
</dbReference>
<accession>A0A8X7Q5J5</accession>
<proteinExistence type="predicted"/>
<gene>
    <name evidence="1" type="ORF">Bca52824_071293</name>
</gene>
<reference evidence="1 2" key="1">
    <citation type="submission" date="2020-02" db="EMBL/GenBank/DDBJ databases">
        <authorList>
            <person name="Ma Q."/>
            <person name="Huang Y."/>
            <person name="Song X."/>
            <person name="Pei D."/>
        </authorList>
    </citation>
    <scope>NUCLEOTIDE SEQUENCE [LARGE SCALE GENOMIC DNA]</scope>
    <source>
        <strain evidence="1">Sxm20200214</strain>
        <tissue evidence="1">Leaf</tissue>
    </source>
</reference>
<protein>
    <submittedName>
        <fullName evidence="1">Uncharacterized protein</fullName>
    </submittedName>
</protein>
<keyword evidence="2" id="KW-1185">Reference proteome</keyword>
<name>A0A8X7Q5J5_BRACI</name>
<organism evidence="1 2">
    <name type="scientific">Brassica carinata</name>
    <name type="common">Ethiopian mustard</name>
    <name type="synonym">Abyssinian cabbage</name>
    <dbReference type="NCBI Taxonomy" id="52824"/>
    <lineage>
        <taxon>Eukaryota</taxon>
        <taxon>Viridiplantae</taxon>
        <taxon>Streptophyta</taxon>
        <taxon>Embryophyta</taxon>
        <taxon>Tracheophyta</taxon>
        <taxon>Spermatophyta</taxon>
        <taxon>Magnoliopsida</taxon>
        <taxon>eudicotyledons</taxon>
        <taxon>Gunneridae</taxon>
        <taxon>Pentapetalae</taxon>
        <taxon>rosids</taxon>
        <taxon>malvids</taxon>
        <taxon>Brassicales</taxon>
        <taxon>Brassicaceae</taxon>
        <taxon>Brassiceae</taxon>
        <taxon>Brassica</taxon>
    </lineage>
</organism>
<sequence>MWCGCGLFGLEIWLWESVYNGSIIYGIGLGLVWNYGGFGIIGDYDFRYHGANLFVIEEMGFILKSS</sequence>
<evidence type="ECO:0000313" key="1">
    <source>
        <dbReference type="EMBL" id="KAG2264214.1"/>
    </source>
</evidence>
<dbReference type="EMBL" id="JAAMPC010000014">
    <property type="protein sequence ID" value="KAG2264214.1"/>
    <property type="molecule type" value="Genomic_DNA"/>
</dbReference>